<keyword evidence="6 8" id="KW-0560">Oxidoreductase</keyword>
<keyword evidence="3" id="KW-0285">Flavoprotein</keyword>
<dbReference type="AlphaFoldDB" id="A0A1B1KFC1"/>
<dbReference type="GO" id="GO:0004499">
    <property type="term" value="F:N,N-dimethylaniline monooxygenase activity"/>
    <property type="evidence" value="ECO:0007669"/>
    <property type="project" value="InterPro"/>
</dbReference>
<organism evidence="8 9">
    <name type="scientific">Rhodococcus opacus</name>
    <name type="common">Nocardia opaca</name>
    <dbReference type="NCBI Taxonomy" id="37919"/>
    <lineage>
        <taxon>Bacteria</taxon>
        <taxon>Bacillati</taxon>
        <taxon>Actinomycetota</taxon>
        <taxon>Actinomycetes</taxon>
        <taxon>Mycobacteriales</taxon>
        <taxon>Nocardiaceae</taxon>
        <taxon>Rhodococcus</taxon>
    </lineage>
</organism>
<comment type="cofactor">
    <cofactor evidence="1">
        <name>FAD</name>
        <dbReference type="ChEBI" id="CHEBI:57692"/>
    </cofactor>
</comment>
<dbReference type="GO" id="GO:0050660">
    <property type="term" value="F:flavin adenine dinucleotide binding"/>
    <property type="evidence" value="ECO:0007669"/>
    <property type="project" value="InterPro"/>
</dbReference>
<dbReference type="Proteomes" id="UP000186108">
    <property type="component" value="Chromosome"/>
</dbReference>
<proteinExistence type="inferred from homology"/>
<sequence length="538" mass="61025">MANTLAANRTLDALIIGAGVAGLYQLHMLREQGLDVRVYETASDVGGTWYWNRYPGARFDSEAYIYQYLFSEDLYKNWSWSQRFPDQPEIERWMHYIADELDLRRDISFSTSVASAEYREDAGRWTVRTAEGEVIDTQFLITCCGMLSAPLQDLFPGQQDFNGSLFHTSRWPREGADLAGKRVGVVGTGATGIQVIQTIVDEVADLKVFVRTPQYAIPMKNPSYDAADVAAYKDRFEELRNTLPHTFTGFEYDFRYIWADLTAEGRREVLEEIYENGSLQLWLASFAEMFFDEDVSEEVSEFVREKMRARLSDPELCKMLIPEDYGFGTHRVPLETNYLEVYHRPHVTAVGLRENPISRIVPEGVLLADGTLHELDVIILATGFDAGTGALTRIDIRGRDGRSLKEDWSRDIRTTMGLAVHGYPNMLTTAVPLAPSAALCNMTTCLQQQTEWISECIRYMRDNDHMVIEATREGEDAWVEHHDETADANLISKTDSWYTGSNVEGKPRRVLSYTGGVGTYRQKTQEAATAGYKGFDLR</sequence>
<evidence type="ECO:0000256" key="4">
    <source>
        <dbReference type="ARBA" id="ARBA00022827"/>
    </source>
</evidence>
<evidence type="ECO:0000256" key="5">
    <source>
        <dbReference type="ARBA" id="ARBA00022857"/>
    </source>
</evidence>
<dbReference type="Pfam" id="PF00743">
    <property type="entry name" value="FMO-like"/>
    <property type="match status" value="1"/>
</dbReference>
<dbReference type="EC" id="1.14.13.92" evidence="8"/>
<dbReference type="PATRIC" id="fig|37919.13.peg.7034"/>
<dbReference type="GO" id="GO:0050661">
    <property type="term" value="F:NADP binding"/>
    <property type="evidence" value="ECO:0007669"/>
    <property type="project" value="InterPro"/>
</dbReference>
<dbReference type="InterPro" id="IPR036188">
    <property type="entry name" value="FAD/NAD-bd_sf"/>
</dbReference>
<dbReference type="InterPro" id="IPR050775">
    <property type="entry name" value="FAD-binding_Monooxygenases"/>
</dbReference>
<keyword evidence="5" id="KW-0521">NADP</keyword>
<dbReference type="GO" id="GO:0033776">
    <property type="term" value="F:phenylacetone monooxygenase activity"/>
    <property type="evidence" value="ECO:0007669"/>
    <property type="project" value="UniProtKB-EC"/>
</dbReference>
<evidence type="ECO:0000313" key="8">
    <source>
        <dbReference type="EMBL" id="ANS31316.1"/>
    </source>
</evidence>
<evidence type="ECO:0000256" key="2">
    <source>
        <dbReference type="ARBA" id="ARBA00010139"/>
    </source>
</evidence>
<gene>
    <name evidence="8" type="primary">pamO3</name>
    <name evidence="8" type="ORF">R1CP_33485</name>
</gene>
<name>A0A1B1KFC1_RHOOP</name>
<dbReference type="Gene3D" id="3.50.50.60">
    <property type="entry name" value="FAD/NAD(P)-binding domain"/>
    <property type="match status" value="3"/>
</dbReference>
<evidence type="ECO:0000256" key="1">
    <source>
        <dbReference type="ARBA" id="ARBA00001974"/>
    </source>
</evidence>
<reference evidence="8 9" key="1">
    <citation type="submission" date="2014-07" db="EMBL/GenBank/DDBJ databases">
        <authorList>
            <person name="Zhang J.E."/>
            <person name="Yang H."/>
            <person name="Guo J."/>
            <person name="Deng Z."/>
            <person name="Luo H."/>
            <person name="Luo M."/>
            <person name="Zhao B."/>
        </authorList>
    </citation>
    <scope>NUCLEOTIDE SEQUENCE [LARGE SCALE GENOMIC DNA]</scope>
    <source>
        <strain evidence="8 9">1CP</strain>
    </source>
</reference>
<evidence type="ECO:0000256" key="6">
    <source>
        <dbReference type="ARBA" id="ARBA00023002"/>
    </source>
</evidence>
<comment type="similarity">
    <text evidence="2">Belongs to the FAD-binding monooxygenase family.</text>
</comment>
<accession>A0A1B1KFC1</accession>
<dbReference type="PANTHER" id="PTHR43098:SF3">
    <property type="entry name" value="L-ORNITHINE N(5)-MONOOXYGENASE-RELATED"/>
    <property type="match status" value="1"/>
</dbReference>
<dbReference type="RefSeq" id="WP_065492561.1">
    <property type="nucleotide sequence ID" value="NZ_CP009111.1"/>
</dbReference>
<dbReference type="EMBL" id="CP009111">
    <property type="protein sequence ID" value="ANS31316.1"/>
    <property type="molecule type" value="Genomic_DNA"/>
</dbReference>
<dbReference type="InterPro" id="IPR020946">
    <property type="entry name" value="Flavin_mOase-like"/>
</dbReference>
<keyword evidence="4" id="KW-0274">FAD</keyword>
<dbReference type="SUPFAM" id="SSF51905">
    <property type="entry name" value="FAD/NAD(P)-binding domain"/>
    <property type="match status" value="2"/>
</dbReference>
<dbReference type="PANTHER" id="PTHR43098">
    <property type="entry name" value="L-ORNITHINE N(5)-MONOOXYGENASE-RELATED"/>
    <property type="match status" value="1"/>
</dbReference>
<keyword evidence="7 8" id="KW-0503">Monooxygenase</keyword>
<evidence type="ECO:0000313" key="9">
    <source>
        <dbReference type="Proteomes" id="UP000186108"/>
    </source>
</evidence>
<evidence type="ECO:0000256" key="3">
    <source>
        <dbReference type="ARBA" id="ARBA00022630"/>
    </source>
</evidence>
<protein>
    <submittedName>
        <fullName evidence="8">Phenylacetone monooxygenase</fullName>
        <ecNumber evidence="8">1.14.13.92</ecNumber>
    </submittedName>
</protein>
<evidence type="ECO:0000256" key="7">
    <source>
        <dbReference type="ARBA" id="ARBA00023033"/>
    </source>
</evidence>